<evidence type="ECO:0000259" key="1">
    <source>
        <dbReference type="PROSITE" id="PS51819"/>
    </source>
</evidence>
<dbReference type="Gene3D" id="3.10.180.10">
    <property type="entry name" value="2,3-Dihydroxybiphenyl 1,2-Dioxygenase, domain 1"/>
    <property type="match status" value="2"/>
</dbReference>
<dbReference type="RefSeq" id="WP_207940980.1">
    <property type="nucleotide sequence ID" value="NZ_CP147251.1"/>
</dbReference>
<feature type="domain" description="VOC" evidence="1">
    <location>
        <begin position="9"/>
        <end position="135"/>
    </location>
</feature>
<accession>A0ABZ2SLX3</accession>
<keyword evidence="3" id="KW-1185">Reference proteome</keyword>
<evidence type="ECO:0000313" key="3">
    <source>
        <dbReference type="Proteomes" id="UP000664701"/>
    </source>
</evidence>
<reference evidence="2 3" key="2">
    <citation type="submission" date="2024-03" db="EMBL/GenBank/DDBJ databases">
        <title>The Genome Sequence of Enterococcus sp. DIV2402.</title>
        <authorList>
            <consortium name="The Broad Institute Genomics Platform"/>
            <consortium name="The Broad Institute Microbial Omics Core"/>
            <consortium name="The Broad Institute Genomic Center for Infectious Diseases"/>
            <person name="Earl A."/>
            <person name="Manson A."/>
            <person name="Gilmore M."/>
            <person name="Schwartman J."/>
            <person name="Shea T."/>
            <person name="Abouelleil A."/>
            <person name="Cao P."/>
            <person name="Chapman S."/>
            <person name="Cusick C."/>
            <person name="Young S."/>
            <person name="Neafsey D."/>
            <person name="Nusbaum C."/>
            <person name="Birren B."/>
        </authorList>
    </citation>
    <scope>NUCLEOTIDE SEQUENCE [LARGE SCALE GENOMIC DNA]</scope>
    <source>
        <strain evidence="2 3">DIV2402</strain>
    </source>
</reference>
<gene>
    <name evidence="2" type="ORF">DOK78_001468</name>
</gene>
<dbReference type="EMBL" id="CP147251">
    <property type="protein sequence ID" value="WYJ76831.1"/>
    <property type="molecule type" value="Genomic_DNA"/>
</dbReference>
<protein>
    <submittedName>
        <fullName evidence="2">Glyoxylase</fullName>
    </submittedName>
</protein>
<dbReference type="InterPro" id="IPR029068">
    <property type="entry name" value="Glyas_Bleomycin-R_OHBP_Dase"/>
</dbReference>
<dbReference type="PANTHER" id="PTHR36110:SF3">
    <property type="entry name" value="VOC DOMAIN-CONTAINING PROTEIN"/>
    <property type="match status" value="1"/>
</dbReference>
<dbReference type="CDD" id="cd08347">
    <property type="entry name" value="PcpA_C_like"/>
    <property type="match status" value="1"/>
</dbReference>
<dbReference type="PROSITE" id="PS51819">
    <property type="entry name" value="VOC"/>
    <property type="match status" value="1"/>
</dbReference>
<sequence length="321" mass="36783">MRKEDQLLGVHHVTAMTSDAVKNYEFFTKILGMRLVKKSVNQDDIYTYHTYFADDLGSPGTTMTFFDFPNNPKGKKGTNAITRTSFRVPNDAALEYYAQRFQEFNVKYQEITTEFEQKVLHFWDFDEQAYQLISDETNSGVKAGIPWKKGPVPEKFAIYGLGPVEISIAYFEQFKELFEGVLGFQTIKHEGNRYLLEVGEGGNGGQVILVDNQTSPQSQQGYGEVHHVAFRLANRKSLAVWQEIFTKLGLPNSGYVDRYYFESLYVRMGHILVELATDEPGFMGDEPYETLGEKLSLAPFLENRRTYIESVIKPFDTKRSE</sequence>
<name>A0ABZ2SLX3_9ENTE</name>
<dbReference type="PANTHER" id="PTHR36110">
    <property type="entry name" value="RING-CLEAVING DIOXYGENASE MHQE-RELATED"/>
    <property type="match status" value="1"/>
</dbReference>
<dbReference type="Pfam" id="PF00903">
    <property type="entry name" value="Glyoxalase"/>
    <property type="match status" value="1"/>
</dbReference>
<organism evidence="2 3">
    <name type="scientific">Candidatus Enterococcus lowellii</name>
    <dbReference type="NCBI Taxonomy" id="2230877"/>
    <lineage>
        <taxon>Bacteria</taxon>
        <taxon>Bacillati</taxon>
        <taxon>Bacillota</taxon>
        <taxon>Bacilli</taxon>
        <taxon>Lactobacillales</taxon>
        <taxon>Enterococcaceae</taxon>
        <taxon>Enterococcus</taxon>
    </lineage>
</organism>
<reference evidence="2 3" key="1">
    <citation type="submission" date="2021-03" db="EMBL/GenBank/DDBJ databases">
        <authorList>
            <person name="Gilmore M.S."/>
            <person name="Schwartzman J."/>
            <person name="Van Tyne D."/>
            <person name="Martin M."/>
            <person name="Earl A.M."/>
            <person name="Manson A.L."/>
            <person name="Straub T."/>
            <person name="Salamzade R."/>
            <person name="Saavedra J."/>
            <person name="Lebreton F."/>
            <person name="Prichula J."/>
            <person name="Schaufler K."/>
            <person name="Gaca A."/>
            <person name="Sgardioli B."/>
            <person name="Wagenaar J."/>
            <person name="Strong T."/>
        </authorList>
    </citation>
    <scope>NUCLEOTIDE SEQUENCE [LARGE SCALE GENOMIC DNA]</scope>
    <source>
        <strain evidence="2 3">DIV2402</strain>
    </source>
</reference>
<dbReference type="InterPro" id="IPR052537">
    <property type="entry name" value="Extradiol_RC_dioxygenase"/>
</dbReference>
<dbReference type="InterPro" id="IPR037523">
    <property type="entry name" value="VOC_core"/>
</dbReference>
<dbReference type="Proteomes" id="UP000664701">
    <property type="component" value="Chromosome"/>
</dbReference>
<dbReference type="InterPro" id="IPR004360">
    <property type="entry name" value="Glyas_Fos-R_dOase_dom"/>
</dbReference>
<evidence type="ECO:0000313" key="2">
    <source>
        <dbReference type="EMBL" id="WYJ76831.1"/>
    </source>
</evidence>
<proteinExistence type="predicted"/>
<dbReference type="SUPFAM" id="SSF54593">
    <property type="entry name" value="Glyoxalase/Bleomycin resistance protein/Dihydroxybiphenyl dioxygenase"/>
    <property type="match status" value="1"/>
</dbReference>